<evidence type="ECO:0000256" key="2">
    <source>
        <dbReference type="SAM" id="MobiDB-lite"/>
    </source>
</evidence>
<dbReference type="PANTHER" id="PTHR48081">
    <property type="entry name" value="AB HYDROLASE SUPERFAMILY PROTEIN C4A8.06C"/>
    <property type="match status" value="1"/>
</dbReference>
<dbReference type="SUPFAM" id="SSF53474">
    <property type="entry name" value="alpha/beta-Hydrolases"/>
    <property type="match status" value="1"/>
</dbReference>
<evidence type="ECO:0000313" key="4">
    <source>
        <dbReference type="EMBL" id="KTB46436.1"/>
    </source>
</evidence>
<dbReference type="InterPro" id="IPR013094">
    <property type="entry name" value="AB_hydrolase_3"/>
</dbReference>
<name>A0A0W0GCZ4_MONRR</name>
<dbReference type="PANTHER" id="PTHR48081:SF8">
    <property type="entry name" value="ALPHA_BETA HYDROLASE FOLD-3 DOMAIN-CONTAINING PROTEIN-RELATED"/>
    <property type="match status" value="1"/>
</dbReference>
<evidence type="ECO:0000313" key="5">
    <source>
        <dbReference type="Proteomes" id="UP000054988"/>
    </source>
</evidence>
<protein>
    <recommendedName>
        <fullName evidence="3">Alpha/beta hydrolase fold-3 domain-containing protein</fullName>
    </recommendedName>
</protein>
<dbReference type="AlphaFoldDB" id="A0A0W0GCZ4"/>
<feature type="region of interest" description="Disordered" evidence="2">
    <location>
        <begin position="340"/>
        <end position="368"/>
    </location>
</feature>
<evidence type="ECO:0000256" key="1">
    <source>
        <dbReference type="ARBA" id="ARBA00022801"/>
    </source>
</evidence>
<dbReference type="ESTHER" id="monro-v2wv67">
    <property type="family name" value="Hormone-sensitive_lipase_like"/>
</dbReference>
<organism evidence="4 5">
    <name type="scientific">Moniliophthora roreri</name>
    <name type="common">Frosty pod rot fungus</name>
    <name type="synonym">Monilia roreri</name>
    <dbReference type="NCBI Taxonomy" id="221103"/>
    <lineage>
        <taxon>Eukaryota</taxon>
        <taxon>Fungi</taxon>
        <taxon>Dikarya</taxon>
        <taxon>Basidiomycota</taxon>
        <taxon>Agaricomycotina</taxon>
        <taxon>Agaricomycetes</taxon>
        <taxon>Agaricomycetidae</taxon>
        <taxon>Agaricales</taxon>
        <taxon>Marasmiineae</taxon>
        <taxon>Marasmiaceae</taxon>
        <taxon>Moniliophthora</taxon>
    </lineage>
</organism>
<dbReference type="InterPro" id="IPR050300">
    <property type="entry name" value="GDXG_lipolytic_enzyme"/>
</dbReference>
<gene>
    <name evidence="4" type="ORF">WG66_992</name>
</gene>
<reference evidence="4 5" key="1">
    <citation type="submission" date="2015-12" db="EMBL/GenBank/DDBJ databases">
        <title>Draft genome sequence of Moniliophthora roreri, the causal agent of frosty pod rot of cacao.</title>
        <authorList>
            <person name="Aime M.C."/>
            <person name="Diaz-Valderrama J.R."/>
            <person name="Kijpornyongpan T."/>
            <person name="Phillips-Mora W."/>
        </authorList>
    </citation>
    <scope>NUCLEOTIDE SEQUENCE [LARGE SCALE GENOMIC DNA]</scope>
    <source>
        <strain evidence="4 5">MCA 2952</strain>
    </source>
</reference>
<keyword evidence="1" id="KW-0378">Hydrolase</keyword>
<evidence type="ECO:0000259" key="3">
    <source>
        <dbReference type="Pfam" id="PF07859"/>
    </source>
</evidence>
<dbReference type="InterPro" id="IPR029058">
    <property type="entry name" value="AB_hydrolase_fold"/>
</dbReference>
<accession>A0A0W0GCZ4</accession>
<sequence length="368" mass="41060">MSLATKLDPEFAAILSNFPPGGLFTDSPDVSVRRHVYEQMIVPAVQAGQGVLPPDTEYEIQDHFIPVEKGVEVRARCIVPVRLTGEDALPLLFWIHGGGWSFGDLNWDDYKLRRAAVYLRLVIVNCEYRLAPEYPFPIPMNDCFAALKYVATNTTVFSSSINLSKGFLIGGMSAGANIVAVITHLARNDDVLRGTPLTGQILVTPPVVHPDYVPARYNDSLRSMETNKNAPIFSRSEFDIFWGFYKAPSTDPRACPLLFPSHMRLPPTYIQVCGLDILRDEGVLYEKVLKRSGVRTRLDMYPGVSHGFDVVAPHTTQGQKFAQDFFGGLEWLLEETRCSARRPSTDSAQSQSEKPVGVKPLTLRSERR</sequence>
<dbReference type="Pfam" id="PF07859">
    <property type="entry name" value="Abhydrolase_3"/>
    <property type="match status" value="1"/>
</dbReference>
<feature type="domain" description="Alpha/beta hydrolase fold-3" evidence="3">
    <location>
        <begin position="92"/>
        <end position="308"/>
    </location>
</feature>
<dbReference type="GO" id="GO:0016787">
    <property type="term" value="F:hydrolase activity"/>
    <property type="evidence" value="ECO:0007669"/>
    <property type="project" value="UniProtKB-KW"/>
</dbReference>
<dbReference type="eggNOG" id="KOG1515">
    <property type="taxonomic scope" value="Eukaryota"/>
</dbReference>
<dbReference type="Proteomes" id="UP000054988">
    <property type="component" value="Unassembled WGS sequence"/>
</dbReference>
<dbReference type="Gene3D" id="3.40.50.1820">
    <property type="entry name" value="alpha/beta hydrolase"/>
    <property type="match status" value="1"/>
</dbReference>
<dbReference type="EMBL" id="LATX01000352">
    <property type="protein sequence ID" value="KTB46436.1"/>
    <property type="molecule type" value="Genomic_DNA"/>
</dbReference>
<proteinExistence type="predicted"/>
<comment type="caution">
    <text evidence="4">The sequence shown here is derived from an EMBL/GenBank/DDBJ whole genome shotgun (WGS) entry which is preliminary data.</text>
</comment>